<evidence type="ECO:0000259" key="1">
    <source>
        <dbReference type="PROSITE" id="PS50824"/>
    </source>
</evidence>
<dbReference type="AlphaFoldDB" id="A0A401QIX5"/>
<dbReference type="OrthoDB" id="10058437at2759"/>
<dbReference type="OMA" id="IHQQDVA"/>
<sequence length="110" mass="12216">MTLTVRQCILNALDELGQEDFSRFKASLREVTTKPGFRKIPWGKLEEASRLDAAKLMVDFYREVYAGEMAAAVLRDINQHDTADSLEQELSSGVWSVCVRAGVHRGGDAA</sequence>
<keyword evidence="3" id="KW-1185">Reference proteome</keyword>
<feature type="domain" description="Pyrin" evidence="1">
    <location>
        <begin position="1"/>
        <end position="92"/>
    </location>
</feature>
<dbReference type="InterPro" id="IPR011029">
    <property type="entry name" value="DEATH-like_dom_sf"/>
</dbReference>
<dbReference type="EMBL" id="BFAA01140871">
    <property type="protein sequence ID" value="GCB85326.1"/>
    <property type="molecule type" value="Genomic_DNA"/>
</dbReference>
<dbReference type="InterPro" id="IPR004020">
    <property type="entry name" value="DAPIN"/>
</dbReference>
<dbReference type="SMART" id="SM01289">
    <property type="entry name" value="PYRIN"/>
    <property type="match status" value="1"/>
</dbReference>
<reference evidence="2 3" key="1">
    <citation type="journal article" date="2018" name="Nat. Ecol. Evol.">
        <title>Shark genomes provide insights into elasmobranch evolution and the origin of vertebrates.</title>
        <authorList>
            <person name="Hara Y"/>
            <person name="Yamaguchi K"/>
            <person name="Onimaru K"/>
            <person name="Kadota M"/>
            <person name="Koyanagi M"/>
            <person name="Keeley SD"/>
            <person name="Tatsumi K"/>
            <person name="Tanaka K"/>
            <person name="Motone F"/>
            <person name="Kageyama Y"/>
            <person name="Nozu R"/>
            <person name="Adachi N"/>
            <person name="Nishimura O"/>
            <person name="Nakagawa R"/>
            <person name="Tanegashima C"/>
            <person name="Kiyatake I"/>
            <person name="Matsumoto R"/>
            <person name="Murakumo K"/>
            <person name="Nishida K"/>
            <person name="Terakita A"/>
            <person name="Kuratani S"/>
            <person name="Sato K"/>
            <person name="Hyodo S Kuraku.S."/>
        </authorList>
    </citation>
    <scope>NUCLEOTIDE SEQUENCE [LARGE SCALE GENOMIC DNA]</scope>
</reference>
<organism evidence="2 3">
    <name type="scientific">Scyliorhinus torazame</name>
    <name type="common">Cloudy catshark</name>
    <name type="synonym">Catulus torazame</name>
    <dbReference type="NCBI Taxonomy" id="75743"/>
    <lineage>
        <taxon>Eukaryota</taxon>
        <taxon>Metazoa</taxon>
        <taxon>Chordata</taxon>
        <taxon>Craniata</taxon>
        <taxon>Vertebrata</taxon>
        <taxon>Chondrichthyes</taxon>
        <taxon>Elasmobranchii</taxon>
        <taxon>Galeomorphii</taxon>
        <taxon>Galeoidea</taxon>
        <taxon>Carcharhiniformes</taxon>
        <taxon>Scyliorhinidae</taxon>
        <taxon>Scyliorhinus</taxon>
    </lineage>
</organism>
<dbReference type="Pfam" id="PF02758">
    <property type="entry name" value="PYRIN"/>
    <property type="match status" value="1"/>
</dbReference>
<comment type="caution">
    <text evidence="2">The sequence shown here is derived from an EMBL/GenBank/DDBJ whole genome shotgun (WGS) entry which is preliminary data.</text>
</comment>
<evidence type="ECO:0000313" key="3">
    <source>
        <dbReference type="Proteomes" id="UP000288216"/>
    </source>
</evidence>
<name>A0A401QIX5_SCYTO</name>
<dbReference type="PROSITE" id="PS50824">
    <property type="entry name" value="DAPIN"/>
    <property type="match status" value="1"/>
</dbReference>
<dbReference type="Proteomes" id="UP000288216">
    <property type="component" value="Unassembled WGS sequence"/>
</dbReference>
<dbReference type="CDD" id="cd08321">
    <property type="entry name" value="Pyrin_ASC-like"/>
    <property type="match status" value="1"/>
</dbReference>
<dbReference type="STRING" id="75743.A0A401QIX5"/>
<evidence type="ECO:0000313" key="2">
    <source>
        <dbReference type="EMBL" id="GCB85326.1"/>
    </source>
</evidence>
<gene>
    <name evidence="2" type="ORF">scyTo_0025924</name>
</gene>
<dbReference type="SUPFAM" id="SSF47986">
    <property type="entry name" value="DEATH domain"/>
    <property type="match status" value="1"/>
</dbReference>
<protein>
    <recommendedName>
        <fullName evidence="1">Pyrin domain-containing protein</fullName>
    </recommendedName>
</protein>
<accession>A0A401QIX5</accession>
<proteinExistence type="predicted"/>
<dbReference type="Gene3D" id="1.10.533.10">
    <property type="entry name" value="Death Domain, Fas"/>
    <property type="match status" value="1"/>
</dbReference>